<feature type="domain" description="AAA+ ATPase" evidence="4">
    <location>
        <begin position="21"/>
        <end position="150"/>
    </location>
</feature>
<dbReference type="EMBL" id="MN739581">
    <property type="protein sequence ID" value="QHT14278.1"/>
    <property type="molecule type" value="Genomic_DNA"/>
</dbReference>
<dbReference type="Gene3D" id="3.40.50.300">
    <property type="entry name" value="P-loop containing nucleotide triphosphate hydrolases"/>
    <property type="match status" value="1"/>
</dbReference>
<keyword evidence="1" id="KW-0235">DNA replication</keyword>
<reference evidence="5" key="1">
    <citation type="journal article" date="2020" name="Nature">
        <title>Giant virus diversity and host interactions through global metagenomics.</title>
        <authorList>
            <person name="Schulz F."/>
            <person name="Roux S."/>
            <person name="Paez-Espino D."/>
            <person name="Jungbluth S."/>
            <person name="Walsh D.A."/>
            <person name="Denef V.J."/>
            <person name="McMahon K.D."/>
            <person name="Konstantinidis K.T."/>
            <person name="Eloe-Fadrosh E.A."/>
            <person name="Kyrpides N.C."/>
            <person name="Woyke T."/>
        </authorList>
    </citation>
    <scope>NUCLEOTIDE SEQUENCE</scope>
    <source>
        <strain evidence="5">GVMAG-M-3300023174-137</strain>
    </source>
</reference>
<evidence type="ECO:0000256" key="2">
    <source>
        <dbReference type="ARBA" id="ARBA00022741"/>
    </source>
</evidence>
<proteinExistence type="predicted"/>
<dbReference type="CDD" id="cd00009">
    <property type="entry name" value="AAA"/>
    <property type="match status" value="1"/>
</dbReference>
<evidence type="ECO:0000313" key="5">
    <source>
        <dbReference type="EMBL" id="QHT14278.1"/>
    </source>
</evidence>
<protein>
    <recommendedName>
        <fullName evidence="4">AAA+ ATPase domain-containing protein</fullName>
    </recommendedName>
</protein>
<dbReference type="GO" id="GO:0005524">
    <property type="term" value="F:ATP binding"/>
    <property type="evidence" value="ECO:0007669"/>
    <property type="project" value="UniProtKB-KW"/>
</dbReference>
<name>A0A6C0DBK9_9ZZZZ</name>
<keyword evidence="3" id="KW-0067">ATP-binding</keyword>
<organism evidence="5">
    <name type="scientific">viral metagenome</name>
    <dbReference type="NCBI Taxonomy" id="1070528"/>
    <lineage>
        <taxon>unclassified sequences</taxon>
        <taxon>metagenomes</taxon>
        <taxon>organismal metagenomes</taxon>
    </lineage>
</organism>
<dbReference type="InterPro" id="IPR050238">
    <property type="entry name" value="DNA_Rep/Repair_Clamp_Loader"/>
</dbReference>
<dbReference type="PANTHER" id="PTHR11669:SF20">
    <property type="entry name" value="REPLICATION FACTOR C SUBUNIT 4"/>
    <property type="match status" value="1"/>
</dbReference>
<evidence type="ECO:0000256" key="3">
    <source>
        <dbReference type="ARBA" id="ARBA00022840"/>
    </source>
</evidence>
<keyword evidence="2" id="KW-0547">Nucleotide-binding</keyword>
<dbReference type="GO" id="GO:0006281">
    <property type="term" value="P:DNA repair"/>
    <property type="evidence" value="ECO:0007669"/>
    <property type="project" value="TreeGrafter"/>
</dbReference>
<dbReference type="GO" id="GO:0006261">
    <property type="term" value="P:DNA-templated DNA replication"/>
    <property type="evidence" value="ECO:0007669"/>
    <property type="project" value="TreeGrafter"/>
</dbReference>
<dbReference type="SUPFAM" id="SSF52540">
    <property type="entry name" value="P-loop containing nucleoside triphosphate hydrolases"/>
    <property type="match status" value="1"/>
</dbReference>
<dbReference type="GO" id="GO:0005663">
    <property type="term" value="C:DNA replication factor C complex"/>
    <property type="evidence" value="ECO:0007669"/>
    <property type="project" value="TreeGrafter"/>
</dbReference>
<dbReference type="GO" id="GO:0003689">
    <property type="term" value="F:DNA clamp loader activity"/>
    <property type="evidence" value="ECO:0007669"/>
    <property type="project" value="TreeGrafter"/>
</dbReference>
<dbReference type="SMART" id="SM00382">
    <property type="entry name" value="AAA"/>
    <property type="match status" value="1"/>
</dbReference>
<accession>A0A6C0DBK9</accession>
<sequence length="313" mass="36009">MKTSLIGQEEAISLLEKVIDDPPHIFISGGYGSGKTTIMNEFLSAYFLNKNIRPNRESILWLSSEQDRGIHCVRQSVAEFVRHTTNTPSIYRWIVVDDADSLPIISQQALRRPMETHSHITRFIFCSRYTTDLIPPLRSRCMHVEIDTISPFLLVNHFFEQQGTTGITLSNNAFATFMSLSKTPTEIRTITKIVGKHFQPKAPYEIQSSDIIDLFSAPSFSLCLSLLKAYIMQKNDEMFHIFIKLWMTGISYEDFLHDLDSSIYMLGVIPAEKSQKIHKLLLRGWMYFAQGKTHSLDMMRLFLEELEEDVQAD</sequence>
<dbReference type="InterPro" id="IPR003593">
    <property type="entry name" value="AAA+_ATPase"/>
</dbReference>
<evidence type="ECO:0000259" key="4">
    <source>
        <dbReference type="SMART" id="SM00382"/>
    </source>
</evidence>
<evidence type="ECO:0000256" key="1">
    <source>
        <dbReference type="ARBA" id="ARBA00022705"/>
    </source>
</evidence>
<dbReference type="PANTHER" id="PTHR11669">
    <property type="entry name" value="REPLICATION FACTOR C / DNA POLYMERASE III GAMMA-TAU SUBUNIT"/>
    <property type="match status" value="1"/>
</dbReference>
<dbReference type="InterPro" id="IPR027417">
    <property type="entry name" value="P-loop_NTPase"/>
</dbReference>
<dbReference type="AlphaFoldDB" id="A0A6C0DBK9"/>